<dbReference type="InterPro" id="IPR027417">
    <property type="entry name" value="P-loop_NTPase"/>
</dbReference>
<keyword evidence="2 11" id="KW-0547">Nucleotide-binding</keyword>
<dbReference type="SUPFAM" id="SSF52540">
    <property type="entry name" value="P-loop containing nucleoside triphosphate hydrolases"/>
    <property type="match status" value="1"/>
</dbReference>
<keyword evidence="7" id="KW-0413">Isomerase</keyword>
<reference evidence="14" key="2">
    <citation type="submission" date="2021-04" db="EMBL/GenBank/DDBJ databases">
        <authorList>
            <person name="Gilroy R."/>
        </authorList>
    </citation>
    <scope>NUCLEOTIDE SEQUENCE</scope>
    <source>
        <strain evidence="14">1068</strain>
    </source>
</reference>
<dbReference type="CDD" id="cd17932">
    <property type="entry name" value="DEXQc_UvrD"/>
    <property type="match status" value="1"/>
</dbReference>
<evidence type="ECO:0000256" key="10">
    <source>
        <dbReference type="ARBA" id="ARBA00048988"/>
    </source>
</evidence>
<feature type="domain" description="UvrD-like helicase C-terminal" evidence="13">
    <location>
        <begin position="282"/>
        <end position="544"/>
    </location>
</feature>
<dbReference type="EMBL" id="DXBG01000206">
    <property type="protein sequence ID" value="HIZ66017.1"/>
    <property type="molecule type" value="Genomic_DNA"/>
</dbReference>
<accession>A0A9D2FSM0</accession>
<dbReference type="GO" id="GO:0003677">
    <property type="term" value="F:DNA binding"/>
    <property type="evidence" value="ECO:0007669"/>
    <property type="project" value="UniProtKB-KW"/>
</dbReference>
<protein>
    <recommendedName>
        <fullName evidence="9">DNA 3'-5' helicase</fullName>
        <ecNumber evidence="9">5.6.2.4</ecNumber>
    </recommendedName>
</protein>
<dbReference type="GO" id="GO:0016787">
    <property type="term" value="F:hydrolase activity"/>
    <property type="evidence" value="ECO:0007669"/>
    <property type="project" value="UniProtKB-UniRule"/>
</dbReference>
<comment type="catalytic activity">
    <reaction evidence="10">
        <text>ATP + H2O = ADP + phosphate + H(+)</text>
        <dbReference type="Rhea" id="RHEA:13065"/>
        <dbReference type="ChEBI" id="CHEBI:15377"/>
        <dbReference type="ChEBI" id="CHEBI:15378"/>
        <dbReference type="ChEBI" id="CHEBI:30616"/>
        <dbReference type="ChEBI" id="CHEBI:43474"/>
        <dbReference type="ChEBI" id="CHEBI:456216"/>
        <dbReference type="EC" id="5.6.2.4"/>
    </reaction>
</comment>
<keyword evidence="5 11" id="KW-0067">ATP-binding</keyword>
<evidence type="ECO:0000256" key="5">
    <source>
        <dbReference type="ARBA" id="ARBA00022840"/>
    </source>
</evidence>
<evidence type="ECO:0000256" key="2">
    <source>
        <dbReference type="ARBA" id="ARBA00022741"/>
    </source>
</evidence>
<comment type="similarity">
    <text evidence="1">Belongs to the helicase family. UvrD subfamily.</text>
</comment>
<dbReference type="GO" id="GO:0005829">
    <property type="term" value="C:cytosol"/>
    <property type="evidence" value="ECO:0007669"/>
    <property type="project" value="TreeGrafter"/>
</dbReference>
<feature type="binding site" evidence="11">
    <location>
        <begin position="22"/>
        <end position="29"/>
    </location>
    <ligand>
        <name>ATP</name>
        <dbReference type="ChEBI" id="CHEBI:30616"/>
    </ligand>
</feature>
<dbReference type="InterPro" id="IPR014017">
    <property type="entry name" value="DNA_helicase_UvrD-like_C"/>
</dbReference>
<dbReference type="InterPro" id="IPR000212">
    <property type="entry name" value="DNA_helicase_UvrD/REP"/>
</dbReference>
<dbReference type="InterPro" id="IPR013986">
    <property type="entry name" value="DExx_box_DNA_helicase_dom_sf"/>
</dbReference>
<dbReference type="EC" id="5.6.2.4" evidence="9"/>
<evidence type="ECO:0000256" key="1">
    <source>
        <dbReference type="ARBA" id="ARBA00009922"/>
    </source>
</evidence>
<comment type="caution">
    <text evidence="14">The sequence shown here is derived from an EMBL/GenBank/DDBJ whole genome shotgun (WGS) entry which is preliminary data.</text>
</comment>
<dbReference type="InterPro" id="IPR014016">
    <property type="entry name" value="UvrD-like_ATP-bd"/>
</dbReference>
<dbReference type="GO" id="GO:0005524">
    <property type="term" value="F:ATP binding"/>
    <property type="evidence" value="ECO:0007669"/>
    <property type="project" value="UniProtKB-UniRule"/>
</dbReference>
<evidence type="ECO:0000259" key="12">
    <source>
        <dbReference type="PROSITE" id="PS51198"/>
    </source>
</evidence>
<dbReference type="PROSITE" id="PS51198">
    <property type="entry name" value="UVRD_HELICASE_ATP_BIND"/>
    <property type="match status" value="1"/>
</dbReference>
<keyword evidence="4 11" id="KW-0347">Helicase</keyword>
<keyword evidence="6" id="KW-0238">DNA-binding</keyword>
<evidence type="ECO:0000256" key="9">
    <source>
        <dbReference type="ARBA" id="ARBA00034808"/>
    </source>
</evidence>
<sequence length="623" mass="73163">MNKNLAQEKAVNHFKGPMMLLAGPGSGKTTTMTRRVERLLETYHVNPAAILVVTFTKAAAREMKQRFENLCVRAGVKADYRQVTFGTFHGIFYGILRHAYGLTGNNILSEEKKLDILKELAYSQKLEIQDEKDFFEGLSQEISMVKNSRLALEHYYSQNCPDQVFRDIYTAYVQGCRRGRLLDFDDMLLYCYELLSKRPDILKGWQEKFQFVLVDEFQDINQLQYDIVKMLAAPEDNLFIVGDDDQSIYAFRGARPEIMMHFPKDFPKVQTELLACNYRSTQAIVEAAGKVIACNKQRFRKKIYTENPQGESPLIREFQDNREEELYVKDCIQKACKEGCPYEEMAVLYRTNSGARFLVEVFMEYQIPFQMRDRLPNLYEHWIARNIITYMKLAMGDRSRREFLKVMNRPNRYLSRDCLGEEQVSFEALRWHYEGKEWMCDRIDKLEEDLKALKEMTPYGAINYIRYGVGYEEYLKDYAAYRKIKTQDLYEVLDELADSAREYKTFSQWFEHIARYTEKLKEQAKLQAAQKKGVVISTLHSIKGLEFDQVFLMDVNDGTIPYHKAATDSALEEERRLFYVGMTRARKKLSVFYVRERHEKELKPSRFLVQAGLLEEKKDEGSH</sequence>
<dbReference type="PANTHER" id="PTHR11070">
    <property type="entry name" value="UVRD / RECB / PCRA DNA HELICASE FAMILY MEMBER"/>
    <property type="match status" value="1"/>
</dbReference>
<dbReference type="Proteomes" id="UP000824056">
    <property type="component" value="Unassembled WGS sequence"/>
</dbReference>
<dbReference type="Gene3D" id="3.40.50.300">
    <property type="entry name" value="P-loop containing nucleotide triphosphate hydrolases"/>
    <property type="match status" value="2"/>
</dbReference>
<gene>
    <name evidence="14" type="ORF">H9809_09005</name>
</gene>
<evidence type="ECO:0000256" key="6">
    <source>
        <dbReference type="ARBA" id="ARBA00023125"/>
    </source>
</evidence>
<dbReference type="GO" id="GO:0000725">
    <property type="term" value="P:recombinational repair"/>
    <property type="evidence" value="ECO:0007669"/>
    <property type="project" value="TreeGrafter"/>
</dbReference>
<name>A0A9D2FSM0_9FIRM</name>
<dbReference type="PANTHER" id="PTHR11070:SF2">
    <property type="entry name" value="ATP-DEPENDENT DNA HELICASE SRS2"/>
    <property type="match status" value="1"/>
</dbReference>
<evidence type="ECO:0000256" key="3">
    <source>
        <dbReference type="ARBA" id="ARBA00022801"/>
    </source>
</evidence>
<feature type="domain" description="UvrD-like helicase ATP-binding" evidence="12">
    <location>
        <begin position="1"/>
        <end position="281"/>
    </location>
</feature>
<dbReference type="AlphaFoldDB" id="A0A9D2FSM0"/>
<evidence type="ECO:0000313" key="15">
    <source>
        <dbReference type="Proteomes" id="UP000824056"/>
    </source>
</evidence>
<dbReference type="CDD" id="cd18807">
    <property type="entry name" value="SF1_C_UvrD"/>
    <property type="match status" value="1"/>
</dbReference>
<organism evidence="14 15">
    <name type="scientific">Candidatus Blautia pullicola</name>
    <dbReference type="NCBI Taxonomy" id="2838498"/>
    <lineage>
        <taxon>Bacteria</taxon>
        <taxon>Bacillati</taxon>
        <taxon>Bacillota</taxon>
        <taxon>Clostridia</taxon>
        <taxon>Lachnospirales</taxon>
        <taxon>Lachnospiraceae</taxon>
        <taxon>Blautia</taxon>
    </lineage>
</organism>
<evidence type="ECO:0000259" key="13">
    <source>
        <dbReference type="PROSITE" id="PS51217"/>
    </source>
</evidence>
<keyword evidence="3 11" id="KW-0378">Hydrolase</keyword>
<comment type="catalytic activity">
    <reaction evidence="8">
        <text>Couples ATP hydrolysis with the unwinding of duplex DNA by translocating in the 3'-5' direction.</text>
        <dbReference type="EC" id="5.6.2.4"/>
    </reaction>
</comment>
<evidence type="ECO:0000256" key="11">
    <source>
        <dbReference type="PROSITE-ProRule" id="PRU00560"/>
    </source>
</evidence>
<dbReference type="PROSITE" id="PS51217">
    <property type="entry name" value="UVRD_HELICASE_CTER"/>
    <property type="match status" value="1"/>
</dbReference>
<dbReference type="GO" id="GO:0033202">
    <property type="term" value="C:DNA helicase complex"/>
    <property type="evidence" value="ECO:0007669"/>
    <property type="project" value="TreeGrafter"/>
</dbReference>
<evidence type="ECO:0000256" key="4">
    <source>
        <dbReference type="ARBA" id="ARBA00022806"/>
    </source>
</evidence>
<evidence type="ECO:0000313" key="14">
    <source>
        <dbReference type="EMBL" id="HIZ66017.1"/>
    </source>
</evidence>
<dbReference type="Pfam" id="PF13361">
    <property type="entry name" value="UvrD_C"/>
    <property type="match status" value="1"/>
</dbReference>
<dbReference type="Gene3D" id="1.10.10.160">
    <property type="match status" value="1"/>
</dbReference>
<dbReference type="Gene3D" id="1.10.486.10">
    <property type="entry name" value="PCRA, domain 4"/>
    <property type="match status" value="1"/>
</dbReference>
<proteinExistence type="inferred from homology"/>
<dbReference type="GO" id="GO:0043138">
    <property type="term" value="F:3'-5' DNA helicase activity"/>
    <property type="evidence" value="ECO:0007669"/>
    <property type="project" value="UniProtKB-EC"/>
</dbReference>
<reference evidence="14" key="1">
    <citation type="journal article" date="2021" name="PeerJ">
        <title>Extensive microbial diversity within the chicken gut microbiome revealed by metagenomics and culture.</title>
        <authorList>
            <person name="Gilroy R."/>
            <person name="Ravi A."/>
            <person name="Getino M."/>
            <person name="Pursley I."/>
            <person name="Horton D.L."/>
            <person name="Alikhan N.F."/>
            <person name="Baker D."/>
            <person name="Gharbi K."/>
            <person name="Hall N."/>
            <person name="Watson M."/>
            <person name="Adriaenssens E.M."/>
            <person name="Foster-Nyarko E."/>
            <person name="Jarju S."/>
            <person name="Secka A."/>
            <person name="Antonio M."/>
            <person name="Oren A."/>
            <person name="Chaudhuri R.R."/>
            <person name="La Ragione R."/>
            <person name="Hildebrand F."/>
            <person name="Pallen M.J."/>
        </authorList>
    </citation>
    <scope>NUCLEOTIDE SEQUENCE</scope>
    <source>
        <strain evidence="14">1068</strain>
    </source>
</reference>
<evidence type="ECO:0000256" key="8">
    <source>
        <dbReference type="ARBA" id="ARBA00034617"/>
    </source>
</evidence>
<evidence type="ECO:0000256" key="7">
    <source>
        <dbReference type="ARBA" id="ARBA00023235"/>
    </source>
</evidence>
<dbReference type="Pfam" id="PF00580">
    <property type="entry name" value="UvrD-helicase"/>
    <property type="match status" value="1"/>
</dbReference>